<evidence type="ECO:0000313" key="2">
    <source>
        <dbReference type="EMBL" id="OXA41005.1"/>
    </source>
</evidence>
<comment type="caution">
    <text evidence="2">The sequence shown here is derived from an EMBL/GenBank/DDBJ whole genome shotgun (WGS) entry which is preliminary data.</text>
</comment>
<proteinExistence type="predicted"/>
<keyword evidence="1" id="KW-0812">Transmembrane</keyword>
<dbReference type="InterPro" id="IPR036734">
    <property type="entry name" value="Neur_chan_lig-bd_sf"/>
</dbReference>
<gene>
    <name evidence="2" type="ORF">Fcan01_24398</name>
</gene>
<feature type="transmembrane region" description="Helical" evidence="1">
    <location>
        <begin position="294"/>
        <end position="315"/>
    </location>
</feature>
<keyword evidence="1" id="KW-0472">Membrane</keyword>
<feature type="transmembrane region" description="Helical" evidence="1">
    <location>
        <begin position="23"/>
        <end position="45"/>
    </location>
</feature>
<evidence type="ECO:0000313" key="3">
    <source>
        <dbReference type="Proteomes" id="UP000198287"/>
    </source>
</evidence>
<dbReference type="EMBL" id="LNIX01000031">
    <property type="protein sequence ID" value="OXA41005.1"/>
    <property type="molecule type" value="Genomic_DNA"/>
</dbReference>
<dbReference type="Gene3D" id="2.70.170.10">
    <property type="entry name" value="Neurotransmitter-gated ion-channel ligand-binding domain"/>
    <property type="match status" value="1"/>
</dbReference>
<dbReference type="AlphaFoldDB" id="A0A226D627"/>
<dbReference type="GO" id="GO:0016020">
    <property type="term" value="C:membrane"/>
    <property type="evidence" value="ECO:0007669"/>
    <property type="project" value="InterPro"/>
</dbReference>
<organism evidence="2 3">
    <name type="scientific">Folsomia candida</name>
    <name type="common">Springtail</name>
    <dbReference type="NCBI Taxonomy" id="158441"/>
    <lineage>
        <taxon>Eukaryota</taxon>
        <taxon>Metazoa</taxon>
        <taxon>Ecdysozoa</taxon>
        <taxon>Arthropoda</taxon>
        <taxon>Hexapoda</taxon>
        <taxon>Collembola</taxon>
        <taxon>Entomobryomorpha</taxon>
        <taxon>Isotomoidea</taxon>
        <taxon>Isotomidae</taxon>
        <taxon>Proisotominae</taxon>
        <taxon>Folsomia</taxon>
    </lineage>
</organism>
<sequence>MSAYPDTPLLPPPPPPKKGDDHFFLKFAKFNLTAVIVAIIVFRILPYLNRAEIQSDGSTWYATRWHAYAASSSPPTGNSATNVTIRVDRVTTKLFGSDLALNFDLVQEWEDKRLAVVQEDGIRTKSADITTKNVESIVNQRHGKFTPIWKPSLATVPPHVADKSNETTWLRQDGGVMRTQSINIVAAPAPGSGPFNETDSVHYVVKIYSTREFQSRVALQWNISEPFRFISPNPENLTYSNPWRVDITTGQCDMHVNWGDFLLTKLSCLEMGFKLRRVQKPEVKIPDNLNTNSTVLELLFAAYGTILCIISFHVYRVYSRAEFLP</sequence>
<dbReference type="Proteomes" id="UP000198287">
    <property type="component" value="Unassembled WGS sequence"/>
</dbReference>
<keyword evidence="3" id="KW-1185">Reference proteome</keyword>
<protein>
    <submittedName>
        <fullName evidence="2">Uncharacterized protein</fullName>
    </submittedName>
</protein>
<accession>A0A226D627</accession>
<keyword evidence="1" id="KW-1133">Transmembrane helix</keyword>
<evidence type="ECO:0000256" key="1">
    <source>
        <dbReference type="SAM" id="Phobius"/>
    </source>
</evidence>
<reference evidence="2 3" key="1">
    <citation type="submission" date="2015-12" db="EMBL/GenBank/DDBJ databases">
        <title>The genome of Folsomia candida.</title>
        <authorList>
            <person name="Faddeeva A."/>
            <person name="Derks M.F."/>
            <person name="Anvar Y."/>
            <person name="Smit S."/>
            <person name="Van Straalen N."/>
            <person name="Roelofs D."/>
        </authorList>
    </citation>
    <scope>NUCLEOTIDE SEQUENCE [LARGE SCALE GENOMIC DNA]</scope>
    <source>
        <strain evidence="2 3">VU population</strain>
        <tissue evidence="2">Whole body</tissue>
    </source>
</reference>
<name>A0A226D627_FOLCA</name>
<dbReference type="GO" id="GO:0005230">
    <property type="term" value="F:extracellular ligand-gated monoatomic ion channel activity"/>
    <property type="evidence" value="ECO:0007669"/>
    <property type="project" value="InterPro"/>
</dbReference>